<feature type="transmembrane region" description="Helical" evidence="1">
    <location>
        <begin position="130"/>
        <end position="163"/>
    </location>
</feature>
<keyword evidence="1" id="KW-1133">Transmembrane helix</keyword>
<dbReference type="RefSeq" id="WP_264283110.1">
    <property type="nucleotide sequence ID" value="NZ_CP107006.1"/>
</dbReference>
<gene>
    <name evidence="2" type="ORF">MKQ68_09650</name>
</gene>
<organism evidence="2 3">
    <name type="scientific">Chitinophaga horti</name>
    <dbReference type="NCBI Taxonomy" id="2920382"/>
    <lineage>
        <taxon>Bacteria</taxon>
        <taxon>Pseudomonadati</taxon>
        <taxon>Bacteroidota</taxon>
        <taxon>Chitinophagia</taxon>
        <taxon>Chitinophagales</taxon>
        <taxon>Chitinophagaceae</taxon>
        <taxon>Chitinophaga</taxon>
    </lineage>
</organism>
<evidence type="ECO:0000313" key="2">
    <source>
        <dbReference type="EMBL" id="UYQ95361.1"/>
    </source>
</evidence>
<evidence type="ECO:0000256" key="1">
    <source>
        <dbReference type="SAM" id="Phobius"/>
    </source>
</evidence>
<keyword evidence="1" id="KW-0812">Transmembrane</keyword>
<dbReference type="EMBL" id="CP107006">
    <property type="protein sequence ID" value="UYQ95361.1"/>
    <property type="molecule type" value="Genomic_DNA"/>
</dbReference>
<dbReference type="SUPFAM" id="SSF52540">
    <property type="entry name" value="P-loop containing nucleoside triphosphate hydrolases"/>
    <property type="match status" value="1"/>
</dbReference>
<keyword evidence="1" id="KW-0472">Membrane</keyword>
<proteinExistence type="predicted"/>
<dbReference type="Gene3D" id="3.40.50.300">
    <property type="entry name" value="P-loop containing nucleotide triphosphate hydrolases"/>
    <property type="match status" value="1"/>
</dbReference>
<evidence type="ECO:0008006" key="4">
    <source>
        <dbReference type="Google" id="ProtNLM"/>
    </source>
</evidence>
<dbReference type="InterPro" id="IPR027417">
    <property type="entry name" value="P-loop_NTPase"/>
</dbReference>
<dbReference type="Proteomes" id="UP001162741">
    <property type="component" value="Chromosome"/>
</dbReference>
<reference evidence="2" key="1">
    <citation type="submission" date="2022-10" db="EMBL/GenBank/DDBJ databases">
        <title>Chitinophaga sp. nov., isolated from soil.</title>
        <authorList>
            <person name="Jeon C.O."/>
        </authorList>
    </citation>
    <scope>NUCLEOTIDE SEQUENCE</scope>
    <source>
        <strain evidence="2">R8</strain>
    </source>
</reference>
<name>A0ABY6J6R6_9BACT</name>
<keyword evidence="3" id="KW-1185">Reference proteome</keyword>
<feature type="transmembrane region" description="Helical" evidence="1">
    <location>
        <begin position="44"/>
        <end position="61"/>
    </location>
</feature>
<protein>
    <recommendedName>
        <fullName evidence="4">IstB-like ATP binding protein</fullName>
    </recommendedName>
</protein>
<accession>A0ABY6J6R6</accession>
<sequence length="355" mass="40523">METSSVARVTIPRKAVLKQLKADLIGKDSYRGVTLTYSWLANQLGHLSLGFIPTILLFLFLSKKMEKETAALWSAGIIASIWIIFEAYNFLGPLLLKKPSNNKRMFLPKGSRYTFPPQWGNIAFDTTTDIIFFSFGAFAASLCCAYTTNGLIILLVLLALLIYPCRYWYMTKMYLQVPQYPFQFRLSQWEMDISENNRKAVEQFMEHDGEGKHLLVFGAKGSGKTTLSVGIATEMSIRRHSATYLTAMKLYCLFFDQPAVNLEELWNWRNSSLLVIDDINPGSPIEPDLISPKAFLRMLDTFTHNEANRLALKSRNVIWVLGNNVPQEKDEERWEHMLEKIGVDKSHILSVNLSD</sequence>
<feature type="transmembrane region" description="Helical" evidence="1">
    <location>
        <begin position="70"/>
        <end position="91"/>
    </location>
</feature>
<evidence type="ECO:0000313" key="3">
    <source>
        <dbReference type="Proteomes" id="UP001162741"/>
    </source>
</evidence>